<dbReference type="NCBIfam" id="TIGR00730">
    <property type="entry name" value="Rossman fold protein, TIGR00730 family"/>
    <property type="match status" value="1"/>
</dbReference>
<proteinExistence type="inferred from homology"/>
<keyword evidence="2" id="KW-0203">Cytokinin biosynthesis</keyword>
<comment type="similarity">
    <text evidence="1 2">Belongs to the LOG family.</text>
</comment>
<accession>A0ABW1A4F7</accession>
<evidence type="ECO:0000256" key="2">
    <source>
        <dbReference type="RuleBase" id="RU363015"/>
    </source>
</evidence>
<dbReference type="InterPro" id="IPR005269">
    <property type="entry name" value="LOG"/>
</dbReference>
<evidence type="ECO:0000256" key="1">
    <source>
        <dbReference type="ARBA" id="ARBA00006763"/>
    </source>
</evidence>
<evidence type="ECO:0000313" key="3">
    <source>
        <dbReference type="EMBL" id="MFC5749421.1"/>
    </source>
</evidence>
<organism evidence="3 4">
    <name type="scientific">Actinomadura rugatobispora</name>
    <dbReference type="NCBI Taxonomy" id="1994"/>
    <lineage>
        <taxon>Bacteria</taxon>
        <taxon>Bacillati</taxon>
        <taxon>Actinomycetota</taxon>
        <taxon>Actinomycetes</taxon>
        <taxon>Streptosporangiales</taxon>
        <taxon>Thermomonosporaceae</taxon>
        <taxon>Actinomadura</taxon>
    </lineage>
</organism>
<dbReference type="EC" id="3.2.2.n1" evidence="2"/>
<sequence length="200" mass="21294">MSPSSGLAVCVFCASSSKIDRVHVELAAEAGAELARRGHSLVSGGAQVSCMGAVARAARAGGARTVGVIPEGLVSVEISDEDNDELVVTPDMRTRKAEMDRRSDAFLVLPGGIGTLEELFEIWTARVLGMHAKPVVILDPAGVYEPLRELMKSLADKGFARPKIFDAIGWTGSVAEAFDLLERSQPRIEATPEDYAEAEL</sequence>
<reference evidence="4" key="1">
    <citation type="journal article" date="2019" name="Int. J. Syst. Evol. Microbiol.">
        <title>The Global Catalogue of Microorganisms (GCM) 10K type strain sequencing project: providing services to taxonomists for standard genome sequencing and annotation.</title>
        <authorList>
            <consortium name="The Broad Institute Genomics Platform"/>
            <consortium name="The Broad Institute Genome Sequencing Center for Infectious Disease"/>
            <person name="Wu L."/>
            <person name="Ma J."/>
        </authorList>
    </citation>
    <scope>NUCLEOTIDE SEQUENCE [LARGE SCALE GENOMIC DNA]</scope>
    <source>
        <strain evidence="4">KCTC 42087</strain>
    </source>
</reference>
<comment type="caution">
    <text evidence="3">The sequence shown here is derived from an EMBL/GenBank/DDBJ whole genome shotgun (WGS) entry which is preliminary data.</text>
</comment>
<comment type="catalytic activity">
    <reaction evidence="2">
        <text>N(6)-(dimethylallyl)adenosine 5'-phosphate + H2O = N(6)-dimethylallyladenine + D-ribose 5-phosphate</text>
        <dbReference type="Rhea" id="RHEA:48560"/>
        <dbReference type="ChEBI" id="CHEBI:15377"/>
        <dbReference type="ChEBI" id="CHEBI:17660"/>
        <dbReference type="ChEBI" id="CHEBI:57526"/>
        <dbReference type="ChEBI" id="CHEBI:78346"/>
        <dbReference type="EC" id="3.2.2.n1"/>
    </reaction>
</comment>
<keyword evidence="4" id="KW-1185">Reference proteome</keyword>
<keyword evidence="2" id="KW-0378">Hydrolase</keyword>
<comment type="catalytic activity">
    <reaction evidence="2">
        <text>9-ribosyl-trans-zeatin 5'-phosphate + H2O = trans-zeatin + D-ribose 5-phosphate</text>
        <dbReference type="Rhea" id="RHEA:48564"/>
        <dbReference type="ChEBI" id="CHEBI:15377"/>
        <dbReference type="ChEBI" id="CHEBI:16522"/>
        <dbReference type="ChEBI" id="CHEBI:78346"/>
        <dbReference type="ChEBI" id="CHEBI:87947"/>
        <dbReference type="EC" id="3.2.2.n1"/>
    </reaction>
</comment>
<dbReference type="PANTHER" id="PTHR31223:SF70">
    <property type="entry name" value="LOG FAMILY PROTEIN YJL055W"/>
    <property type="match status" value="1"/>
</dbReference>
<dbReference type="Pfam" id="PF03641">
    <property type="entry name" value="Lysine_decarbox"/>
    <property type="match status" value="1"/>
</dbReference>
<gene>
    <name evidence="3" type="ORF">ACFPZN_27695</name>
</gene>
<dbReference type="PANTHER" id="PTHR31223">
    <property type="entry name" value="LOG FAMILY PROTEIN YJL055W"/>
    <property type="match status" value="1"/>
</dbReference>
<dbReference type="Proteomes" id="UP001596074">
    <property type="component" value="Unassembled WGS sequence"/>
</dbReference>
<name>A0ABW1A4F7_9ACTN</name>
<dbReference type="InterPro" id="IPR031100">
    <property type="entry name" value="LOG_fam"/>
</dbReference>
<dbReference type="EMBL" id="JBHSON010000042">
    <property type="protein sequence ID" value="MFC5749421.1"/>
    <property type="molecule type" value="Genomic_DNA"/>
</dbReference>
<protein>
    <recommendedName>
        <fullName evidence="2">Cytokinin riboside 5'-monophosphate phosphoribohydrolase</fullName>
        <ecNumber evidence="2">3.2.2.n1</ecNumber>
    </recommendedName>
</protein>
<evidence type="ECO:0000313" key="4">
    <source>
        <dbReference type="Proteomes" id="UP001596074"/>
    </source>
</evidence>
<dbReference type="RefSeq" id="WP_378285145.1">
    <property type="nucleotide sequence ID" value="NZ_JBHSON010000042.1"/>
</dbReference>
<dbReference type="SUPFAM" id="SSF102405">
    <property type="entry name" value="MCP/YpsA-like"/>
    <property type="match status" value="1"/>
</dbReference>
<dbReference type="Gene3D" id="3.40.50.450">
    <property type="match status" value="1"/>
</dbReference>